<name>A0ABP3D096_9ACTN</name>
<evidence type="ECO:0000313" key="1">
    <source>
        <dbReference type="EMBL" id="GAA0219681.1"/>
    </source>
</evidence>
<gene>
    <name evidence="1" type="ORF">GCM10009539_01280</name>
</gene>
<dbReference type="EMBL" id="BAAAGX010000001">
    <property type="protein sequence ID" value="GAA0219681.1"/>
    <property type="molecule type" value="Genomic_DNA"/>
</dbReference>
<organism evidence="1 2">
    <name type="scientific">Cryptosporangium japonicum</name>
    <dbReference type="NCBI Taxonomy" id="80872"/>
    <lineage>
        <taxon>Bacteria</taxon>
        <taxon>Bacillati</taxon>
        <taxon>Actinomycetota</taxon>
        <taxon>Actinomycetes</taxon>
        <taxon>Cryptosporangiales</taxon>
        <taxon>Cryptosporangiaceae</taxon>
        <taxon>Cryptosporangium</taxon>
    </lineage>
</organism>
<sequence length="107" mass="12258">MSRRLHYRRFWLNRPGFHSTAFVEARIELDKSENGGLDLMASYQLADCRRSATLDFDVFSNHSAADRRNALRKARLLRESVNAFCDALEAAAAEQKKAAKKRQRKSA</sequence>
<reference evidence="2" key="1">
    <citation type="journal article" date="2019" name="Int. J. Syst. Evol. Microbiol.">
        <title>The Global Catalogue of Microorganisms (GCM) 10K type strain sequencing project: providing services to taxonomists for standard genome sequencing and annotation.</title>
        <authorList>
            <consortium name="The Broad Institute Genomics Platform"/>
            <consortium name="The Broad Institute Genome Sequencing Center for Infectious Disease"/>
            <person name="Wu L."/>
            <person name="Ma J."/>
        </authorList>
    </citation>
    <scope>NUCLEOTIDE SEQUENCE [LARGE SCALE GENOMIC DNA]</scope>
    <source>
        <strain evidence="2">JCM 10425</strain>
    </source>
</reference>
<evidence type="ECO:0000313" key="2">
    <source>
        <dbReference type="Proteomes" id="UP001500967"/>
    </source>
</evidence>
<proteinExistence type="predicted"/>
<dbReference type="RefSeq" id="WP_344646719.1">
    <property type="nucleotide sequence ID" value="NZ_BAAAGX010000001.1"/>
</dbReference>
<keyword evidence="2" id="KW-1185">Reference proteome</keyword>
<protein>
    <submittedName>
        <fullName evidence="1">Uncharacterized protein</fullName>
    </submittedName>
</protein>
<accession>A0ABP3D096</accession>
<dbReference type="Proteomes" id="UP001500967">
    <property type="component" value="Unassembled WGS sequence"/>
</dbReference>
<comment type="caution">
    <text evidence="1">The sequence shown here is derived from an EMBL/GenBank/DDBJ whole genome shotgun (WGS) entry which is preliminary data.</text>
</comment>